<dbReference type="InterPro" id="IPR029058">
    <property type="entry name" value="AB_hydrolase_fold"/>
</dbReference>
<dbReference type="Gene3D" id="3.40.50.1820">
    <property type="entry name" value="alpha/beta hydrolase"/>
    <property type="match status" value="1"/>
</dbReference>
<accession>A0AAJ5WB90</accession>
<proteinExistence type="predicted"/>
<evidence type="ECO:0000313" key="2">
    <source>
        <dbReference type="Proteomes" id="UP001214530"/>
    </source>
</evidence>
<evidence type="ECO:0008006" key="3">
    <source>
        <dbReference type="Google" id="ProtNLM"/>
    </source>
</evidence>
<dbReference type="SUPFAM" id="SSF53474">
    <property type="entry name" value="alpha/beta-Hydrolases"/>
    <property type="match status" value="1"/>
</dbReference>
<dbReference type="Proteomes" id="UP001214530">
    <property type="component" value="Chromosome"/>
</dbReference>
<reference evidence="1" key="1">
    <citation type="submission" date="2023-03" db="EMBL/GenBank/DDBJ databases">
        <title>Andean soil-derived lignocellulolytic bacterial consortium as a source of novel taxa and putative plastic-active enzymes.</title>
        <authorList>
            <person name="Diaz-Garcia L."/>
            <person name="Chuvochina M."/>
            <person name="Feuerriegel G."/>
            <person name="Bunk B."/>
            <person name="Sproer C."/>
            <person name="Streit W.R."/>
            <person name="Rodriguez L.M."/>
            <person name="Overmann J."/>
            <person name="Jimenez D.J."/>
        </authorList>
    </citation>
    <scope>NUCLEOTIDE SEQUENCE</scope>
    <source>
        <strain evidence="1">MAG 3858</strain>
    </source>
</reference>
<dbReference type="AlphaFoldDB" id="A0AAJ5WB90"/>
<protein>
    <recommendedName>
        <fullName evidence="3">Alpha/beta hydrolase</fullName>
    </recommendedName>
</protein>
<name>A0AAJ5WB90_9SPHI</name>
<dbReference type="EMBL" id="CP119313">
    <property type="protein sequence ID" value="WEK20425.1"/>
    <property type="molecule type" value="Genomic_DNA"/>
</dbReference>
<sequence>MNLILIHGRDQQGQDPSMLKKLWIDTLKKGFGLADLQIPENVNVVFPFYGDLLDGLIKEVTDPTELAGVIAKGDIPEKELIYFYEFITELADNAGLTLEDINVNYHEDHREKGALNWAWVQAILQTLDSCDRIGKFTLQKFTYDVFIYLTNAAIKRRINDFILTAFDDEPCVVVGHSLGSVVGYNVLQANSNLKVNKYITIGSPLGVKAVKSRLTTPLSMPLCVKNGWYNAYDERDYVALNSLDKHNFNIEPSILNSNHVKNATNNRHGIEGYLNDAKVAKAIYDAMVD</sequence>
<gene>
    <name evidence="1" type="ORF">P0Y49_04640</name>
</gene>
<organism evidence="1 2">
    <name type="scientific">Candidatus Pedobacter colombiensis</name>
    <dbReference type="NCBI Taxonomy" id="3121371"/>
    <lineage>
        <taxon>Bacteria</taxon>
        <taxon>Pseudomonadati</taxon>
        <taxon>Bacteroidota</taxon>
        <taxon>Sphingobacteriia</taxon>
        <taxon>Sphingobacteriales</taxon>
        <taxon>Sphingobacteriaceae</taxon>
        <taxon>Pedobacter</taxon>
    </lineage>
</organism>
<evidence type="ECO:0000313" key="1">
    <source>
        <dbReference type="EMBL" id="WEK20425.1"/>
    </source>
</evidence>